<dbReference type="Pfam" id="PF20862">
    <property type="entry name" value="DUF6843"/>
    <property type="match status" value="1"/>
</dbReference>
<dbReference type="InterPro" id="IPR049293">
    <property type="entry name" value="DUF6843"/>
</dbReference>
<reference evidence="2 3" key="1">
    <citation type="submission" date="2017-12" db="EMBL/GenBank/DDBJ databases">
        <authorList>
            <person name="Paulsen S."/>
            <person name="Gram L.K."/>
        </authorList>
    </citation>
    <scope>NUCLEOTIDE SEQUENCE [LARGE SCALE GENOMIC DNA]</scope>
    <source>
        <strain evidence="2 3">S2897</strain>
    </source>
</reference>
<feature type="domain" description="DUF6843" evidence="1">
    <location>
        <begin position="27"/>
        <end position="108"/>
    </location>
</feature>
<evidence type="ECO:0000313" key="2">
    <source>
        <dbReference type="EMBL" id="TMP87882.1"/>
    </source>
</evidence>
<proteinExistence type="predicted"/>
<comment type="caution">
    <text evidence="2">The sequence shown here is derived from an EMBL/GenBank/DDBJ whole genome shotgun (WGS) entry which is preliminary data.</text>
</comment>
<dbReference type="EMBL" id="PNCG01000004">
    <property type="protein sequence ID" value="TMP87882.1"/>
    <property type="molecule type" value="Genomic_DNA"/>
</dbReference>
<protein>
    <recommendedName>
        <fullName evidence="1">DUF6843 domain-containing protein</fullName>
    </recommendedName>
</protein>
<sequence>MRFQNILFIGFMVTALMSAYTEVKKSEPEIILIPDGFTGKLHIVFNAPNGKPPQYEGGSRVYDIPPSGVLVTQMDANEGWIERGKVKFFLVSNTGTRKPIIEVSESTPESVRAVYYGSIGQAGPVFGCTIMTQEYIVGTKSQRTDLNKLLTIFEAIKVKNIDKKLFEGMC</sequence>
<accession>A0A5S3Z6L7</accession>
<dbReference type="Proteomes" id="UP000305874">
    <property type="component" value="Unassembled WGS sequence"/>
</dbReference>
<reference evidence="3" key="2">
    <citation type="submission" date="2019-06" db="EMBL/GenBank/DDBJ databases">
        <title>Co-occurence of chitin degradation, pigmentation and bioactivity in marine Pseudoalteromonas.</title>
        <authorList>
            <person name="Sonnenschein E.C."/>
            <person name="Bech P.K."/>
        </authorList>
    </citation>
    <scope>NUCLEOTIDE SEQUENCE [LARGE SCALE GENOMIC DNA]</scope>
    <source>
        <strain evidence="3">S2897</strain>
    </source>
</reference>
<dbReference type="InterPro" id="IPR033796">
    <property type="entry name" value="BA_2398-like"/>
</dbReference>
<dbReference type="AlphaFoldDB" id="A0A5S3Z6L7"/>
<organism evidence="2 3">
    <name type="scientific">Pseudoalteromonas ruthenica</name>
    <dbReference type="NCBI Taxonomy" id="151081"/>
    <lineage>
        <taxon>Bacteria</taxon>
        <taxon>Pseudomonadati</taxon>
        <taxon>Pseudomonadota</taxon>
        <taxon>Gammaproteobacteria</taxon>
        <taxon>Alteromonadales</taxon>
        <taxon>Pseudoalteromonadaceae</taxon>
        <taxon>Pseudoalteromonas</taxon>
    </lineage>
</organism>
<evidence type="ECO:0000259" key="1">
    <source>
        <dbReference type="Pfam" id="PF20862"/>
    </source>
</evidence>
<evidence type="ECO:0000313" key="3">
    <source>
        <dbReference type="Proteomes" id="UP000305874"/>
    </source>
</evidence>
<gene>
    <name evidence="2" type="ORF">CWC05_06220</name>
</gene>
<name>A0A5S3Z6L7_9GAMM</name>
<dbReference type="CDD" id="cd14815">
    <property type="entry name" value="BA_2398_like"/>
    <property type="match status" value="1"/>
</dbReference>
<dbReference type="RefSeq" id="WP_138547692.1">
    <property type="nucleotide sequence ID" value="NZ_PNCG01000004.1"/>
</dbReference>